<evidence type="ECO:0000313" key="2">
    <source>
        <dbReference type="EMBL" id="HJB38327.1"/>
    </source>
</evidence>
<feature type="region of interest" description="Disordered" evidence="1">
    <location>
        <begin position="1"/>
        <end position="32"/>
    </location>
</feature>
<dbReference type="AlphaFoldDB" id="A0A9D2RZB7"/>
<proteinExistence type="predicted"/>
<organism evidence="2 3">
    <name type="scientific">Candidatus Acutalibacter ornithocaccae</name>
    <dbReference type="NCBI Taxonomy" id="2838416"/>
    <lineage>
        <taxon>Bacteria</taxon>
        <taxon>Bacillati</taxon>
        <taxon>Bacillota</taxon>
        <taxon>Clostridia</taxon>
        <taxon>Eubacteriales</taxon>
        <taxon>Acutalibacteraceae</taxon>
        <taxon>Acutalibacter</taxon>
    </lineage>
</organism>
<dbReference type="Proteomes" id="UP000824214">
    <property type="component" value="Unassembled WGS sequence"/>
</dbReference>
<reference evidence="2" key="2">
    <citation type="submission" date="2021-04" db="EMBL/GenBank/DDBJ databases">
        <authorList>
            <person name="Gilroy R."/>
        </authorList>
    </citation>
    <scope>NUCLEOTIDE SEQUENCE</scope>
    <source>
        <strain evidence="2">ChiBcolR8-3208</strain>
    </source>
</reference>
<reference evidence="2" key="1">
    <citation type="journal article" date="2021" name="PeerJ">
        <title>Extensive microbial diversity within the chicken gut microbiome revealed by metagenomics and culture.</title>
        <authorList>
            <person name="Gilroy R."/>
            <person name="Ravi A."/>
            <person name="Getino M."/>
            <person name="Pursley I."/>
            <person name="Horton D.L."/>
            <person name="Alikhan N.F."/>
            <person name="Baker D."/>
            <person name="Gharbi K."/>
            <person name="Hall N."/>
            <person name="Watson M."/>
            <person name="Adriaenssens E.M."/>
            <person name="Foster-Nyarko E."/>
            <person name="Jarju S."/>
            <person name="Secka A."/>
            <person name="Antonio M."/>
            <person name="Oren A."/>
            <person name="Chaudhuri R.R."/>
            <person name="La Ragione R."/>
            <person name="Hildebrand F."/>
            <person name="Pallen M.J."/>
        </authorList>
    </citation>
    <scope>NUCLEOTIDE SEQUENCE</scope>
    <source>
        <strain evidence="2">ChiBcolR8-3208</strain>
    </source>
</reference>
<evidence type="ECO:0000313" key="3">
    <source>
        <dbReference type="Proteomes" id="UP000824214"/>
    </source>
</evidence>
<name>A0A9D2RZB7_9FIRM</name>
<evidence type="ECO:0000256" key="1">
    <source>
        <dbReference type="SAM" id="MobiDB-lite"/>
    </source>
</evidence>
<protein>
    <submittedName>
        <fullName evidence="2">Uncharacterized protein</fullName>
    </submittedName>
</protein>
<comment type="caution">
    <text evidence="2">The sequence shown here is derived from an EMBL/GenBank/DDBJ whole genome shotgun (WGS) entry which is preliminary data.</text>
</comment>
<gene>
    <name evidence="2" type="ORF">H9942_09730</name>
</gene>
<accession>A0A9D2RZB7</accession>
<sequence>MWLTKRGDTTSGAKLRRGQVSGAGQGMTIQGENEYRSPELLFPYGYSSAAEEGDRAVMLDGVCAGIAAAPDGQLSQGEVRLYSAGGAEILLKNTGEVVINGQSFPAKSS</sequence>
<dbReference type="EMBL" id="DWXZ01000208">
    <property type="protein sequence ID" value="HJB38327.1"/>
    <property type="molecule type" value="Genomic_DNA"/>
</dbReference>